<dbReference type="GO" id="GO:0071007">
    <property type="term" value="C:U2-type catalytic step 2 spliceosome"/>
    <property type="evidence" value="ECO:0007669"/>
    <property type="project" value="Ensembl"/>
</dbReference>
<keyword evidence="4" id="KW-0747">Spliceosome</keyword>
<dbReference type="AlphaFoldDB" id="A0A8C9D1V1"/>
<evidence type="ECO:0000256" key="2">
    <source>
        <dbReference type="ARBA" id="ARBA00022737"/>
    </source>
</evidence>
<reference evidence="6" key="3">
    <citation type="submission" date="2025-09" db="UniProtKB">
        <authorList>
            <consortium name="Ensembl"/>
        </authorList>
    </citation>
    <scope>IDENTIFICATION</scope>
</reference>
<dbReference type="GO" id="GO:0042802">
    <property type="term" value="F:identical protein binding"/>
    <property type="evidence" value="ECO:0007669"/>
    <property type="project" value="Ensembl"/>
</dbReference>
<dbReference type="GO" id="GO:0008104">
    <property type="term" value="P:intracellular protein localization"/>
    <property type="evidence" value="ECO:0007669"/>
    <property type="project" value="Ensembl"/>
</dbReference>
<protein>
    <recommendedName>
        <fullName evidence="4">Pre-mRNA-processing factor 19</fullName>
        <ecNumber evidence="4">2.3.2.27</ecNumber>
    </recommendedName>
</protein>
<keyword evidence="7" id="KW-1185">Reference proteome</keyword>
<dbReference type="PANTHER" id="PTHR43995">
    <property type="entry name" value="PRE-MRNA-PROCESSING FACTOR 19"/>
    <property type="match status" value="1"/>
</dbReference>
<dbReference type="GO" id="GO:0000077">
    <property type="term" value="P:DNA damage checkpoint signaling"/>
    <property type="evidence" value="ECO:0007669"/>
    <property type="project" value="Ensembl"/>
</dbReference>
<dbReference type="GO" id="GO:0001833">
    <property type="term" value="P:inner cell mass cell proliferation"/>
    <property type="evidence" value="ECO:0007669"/>
    <property type="project" value="Ensembl"/>
</dbReference>
<dbReference type="PROSITE" id="PS50231">
    <property type="entry name" value="RICIN_B_LECTIN"/>
    <property type="match status" value="1"/>
</dbReference>
<feature type="repeat" description="WD" evidence="3">
    <location>
        <begin position="509"/>
        <end position="542"/>
    </location>
</feature>
<evidence type="ECO:0000256" key="3">
    <source>
        <dbReference type="PROSITE-ProRule" id="PRU00221"/>
    </source>
</evidence>
<dbReference type="PROSITE" id="PS00678">
    <property type="entry name" value="WD_REPEATS_1"/>
    <property type="match status" value="1"/>
</dbReference>
<dbReference type="GO" id="GO:0016607">
    <property type="term" value="C:nuclear speck"/>
    <property type="evidence" value="ECO:0007669"/>
    <property type="project" value="Ensembl"/>
</dbReference>
<dbReference type="Proteomes" id="UP000694399">
    <property type="component" value="Chromosome D2"/>
</dbReference>
<dbReference type="GeneTree" id="ENSGT00940000153662"/>
<dbReference type="Pfam" id="PF24814">
    <property type="entry name" value="WD40_Prp19"/>
    <property type="match status" value="1"/>
</dbReference>
<dbReference type="PROSITE" id="PS50082">
    <property type="entry name" value="WD_REPEATS_2"/>
    <property type="match status" value="4"/>
</dbReference>
<dbReference type="GO" id="GO:0006303">
    <property type="term" value="P:double-strand break repair via nonhomologous end joining"/>
    <property type="evidence" value="ECO:0007669"/>
    <property type="project" value="Ensembl"/>
</dbReference>
<dbReference type="InterPro" id="IPR020472">
    <property type="entry name" value="WD40_PAC1"/>
</dbReference>
<dbReference type="GO" id="GO:0005737">
    <property type="term" value="C:cytoplasm"/>
    <property type="evidence" value="ECO:0007669"/>
    <property type="project" value="Ensembl"/>
</dbReference>
<dbReference type="FunFam" id="2.130.10.10:FF:000043">
    <property type="entry name" value="pre-mRNA-processing factor 19"/>
    <property type="match status" value="1"/>
</dbReference>
<feature type="region of interest" description="Disordered" evidence="5">
    <location>
        <begin position="97"/>
        <end position="116"/>
    </location>
</feature>
<reference evidence="6" key="1">
    <citation type="journal article" date="2019" name="bioRxiv">
        <title>Long live the king: chromosome-level assembly of the lion (Panthera leo) using linked-read, Hi-C, and long read data.</title>
        <authorList>
            <person name="Armstrong E.E."/>
            <person name="Taylor R.W."/>
            <person name="Miller D.E."/>
            <person name="Kaelin C."/>
            <person name="Barsh G."/>
            <person name="Hadly E.A."/>
            <person name="Petrov D."/>
        </authorList>
    </citation>
    <scope>NUCLEOTIDE SEQUENCE [LARGE SCALE GENOMIC DNA]</scope>
</reference>
<dbReference type="GO" id="GO:0071006">
    <property type="term" value="C:U2-type catalytic step 1 spliceosome"/>
    <property type="evidence" value="ECO:0007669"/>
    <property type="project" value="TreeGrafter"/>
</dbReference>
<comment type="pathway">
    <text evidence="4">Protein modification; protein ubiquitination.</text>
</comment>
<keyword evidence="4" id="KW-0833">Ubl conjugation pathway</keyword>
<dbReference type="InterPro" id="IPR036322">
    <property type="entry name" value="WD40_repeat_dom_sf"/>
</dbReference>
<dbReference type="GO" id="GO:0070534">
    <property type="term" value="P:protein K63-linked ubiquitination"/>
    <property type="evidence" value="ECO:0007669"/>
    <property type="project" value="UniProtKB-UniRule"/>
</dbReference>
<keyword evidence="4" id="KW-0234">DNA repair</keyword>
<dbReference type="SUPFAM" id="SSF50978">
    <property type="entry name" value="WD40 repeat-like"/>
    <property type="match status" value="1"/>
</dbReference>
<keyword evidence="4" id="KW-0508">mRNA splicing</keyword>
<keyword evidence="4" id="KW-0808">Transferase</keyword>
<feature type="region of interest" description="Disordered" evidence="5">
    <location>
        <begin position="41"/>
        <end position="71"/>
    </location>
</feature>
<dbReference type="GO" id="GO:0000974">
    <property type="term" value="C:Prp19 complex"/>
    <property type="evidence" value="ECO:0007669"/>
    <property type="project" value="UniProtKB-UniRule"/>
</dbReference>
<reference evidence="6" key="2">
    <citation type="submission" date="2025-08" db="UniProtKB">
        <authorList>
            <consortium name="Ensembl"/>
        </authorList>
    </citation>
    <scope>IDENTIFICATION</scope>
</reference>
<comment type="catalytic activity">
    <reaction evidence="4">
        <text>S-ubiquitinyl-[E2 ubiquitin-conjugating enzyme]-L-cysteine + [acceptor protein]-L-lysine = [E2 ubiquitin-conjugating enzyme]-L-cysteine + N(6)-ubiquitinyl-[acceptor protein]-L-lysine.</text>
        <dbReference type="EC" id="2.3.2.27"/>
    </reaction>
</comment>
<accession>A0A8C9D1V1</accession>
<dbReference type="PANTHER" id="PTHR43995:SF1">
    <property type="entry name" value="PRE-MRNA-PROCESSING FACTOR 19"/>
    <property type="match status" value="1"/>
</dbReference>
<dbReference type="Ensembl" id="ENSPLOT00000009111.1">
    <property type="protein sequence ID" value="ENSPLOP00000008239.1"/>
    <property type="gene ID" value="ENSPLOG00000006059.1"/>
</dbReference>
<dbReference type="InterPro" id="IPR001680">
    <property type="entry name" value="WD40_rpt"/>
</dbReference>
<dbReference type="InterPro" id="IPR015943">
    <property type="entry name" value="WD40/YVTN_repeat-like_dom_sf"/>
</dbReference>
<dbReference type="GO" id="GO:0010498">
    <property type="term" value="P:proteasomal protein catabolic process"/>
    <property type="evidence" value="ECO:0007669"/>
    <property type="project" value="Ensembl"/>
</dbReference>
<gene>
    <name evidence="6" type="primary">PRPF19</name>
</gene>
<dbReference type="GO" id="GO:0048026">
    <property type="term" value="P:positive regulation of mRNA splicing, via spliceosome"/>
    <property type="evidence" value="ECO:0007669"/>
    <property type="project" value="Ensembl"/>
</dbReference>
<sequence>MSAVALLPRHGVGGGRVALRFASKSVETGVGESRLPLLSAPRVGMGQELRSGCQRAHGPGRGRRRPCPPNPASPAGCSLTLPTPHGGVSLPPGCSHAAQLHSAPAAADDPPGAVPRALPARRRLPCHCPSHQGSYCCPRRCSLRPSTPPSGPVLLCNPPFLTCSSLPALATLKPQAGLIVPQAVPSSQPSVAGAGEPMDLGELVGMTPEIIQKLQDKATVLTTERKKRGKTVPEELVKPEELSKYRQVASHVGLHSASIPGILALDLCPADTNKILTGGADKNVVVFDKSSEQILATLKGHTKKVTSVVFHPSQELVFSASPDATIRIWSVPNASCVQVVRAHESAVTGLSLHATGDYLLSSSDDQYWAFSDIQTGRVLTKVTDETSGCSLTCAQFHPDGLIFGTGTMDSQIKIWDLKERTNVANFPGHSGPITSIAFSENGYYLATAADDSSVKLWDLRKLKNFKTLQLDNNFEVKSLIFDQSGTYLALGGTDVQIYICKQWTEILHFTEHSGLTTGVAFGHHAKFIASTGMDRSLKFYSL</sequence>
<comment type="subcellular location">
    <subcellularLocation>
        <location evidence="4">Nucleus</location>
    </subcellularLocation>
</comment>
<dbReference type="InterPro" id="IPR019775">
    <property type="entry name" value="WD40_repeat_CS"/>
</dbReference>
<keyword evidence="4" id="KW-0227">DNA damage</keyword>
<dbReference type="UniPathway" id="UPA00143"/>
<name>A0A8C9D1V1_PANLE</name>
<feature type="repeat" description="WD" evidence="3">
    <location>
        <begin position="391"/>
        <end position="425"/>
    </location>
</feature>
<comment type="similarity">
    <text evidence="4">Belongs to the WD repeat PRP19 family.</text>
</comment>
<comment type="function">
    <text evidence="4">Ubiquitin-protein ligase which is mainly involved pre-mRNA splicing and DNA repair. Required for pre-mRNA splicing as component of the spliceosome.</text>
</comment>
<keyword evidence="2" id="KW-0677">Repeat</keyword>
<dbReference type="Gene3D" id="2.130.10.10">
    <property type="entry name" value="YVTN repeat-like/Quinoprotein amine dehydrogenase"/>
    <property type="match status" value="1"/>
</dbReference>
<dbReference type="GO" id="GO:0035861">
    <property type="term" value="C:site of double-strand break"/>
    <property type="evidence" value="ECO:0007669"/>
    <property type="project" value="Ensembl"/>
</dbReference>
<dbReference type="InterPro" id="IPR038959">
    <property type="entry name" value="Prp19"/>
</dbReference>
<evidence type="ECO:0000256" key="1">
    <source>
        <dbReference type="ARBA" id="ARBA00022574"/>
    </source>
</evidence>
<evidence type="ECO:0000256" key="5">
    <source>
        <dbReference type="SAM" id="MobiDB-lite"/>
    </source>
</evidence>
<dbReference type="GO" id="GO:0034450">
    <property type="term" value="F:ubiquitin-ubiquitin ligase activity"/>
    <property type="evidence" value="ECO:0007669"/>
    <property type="project" value="Ensembl"/>
</dbReference>
<organism evidence="6 7">
    <name type="scientific">Panthera leo</name>
    <name type="common">Lion</name>
    <dbReference type="NCBI Taxonomy" id="9689"/>
    <lineage>
        <taxon>Eukaryota</taxon>
        <taxon>Metazoa</taxon>
        <taxon>Chordata</taxon>
        <taxon>Craniata</taxon>
        <taxon>Vertebrata</taxon>
        <taxon>Euteleostomi</taxon>
        <taxon>Mammalia</taxon>
        <taxon>Eutheria</taxon>
        <taxon>Laurasiatheria</taxon>
        <taxon>Carnivora</taxon>
        <taxon>Feliformia</taxon>
        <taxon>Felidae</taxon>
        <taxon>Pantherinae</taxon>
        <taxon>Panthera</taxon>
    </lineage>
</organism>
<evidence type="ECO:0000313" key="6">
    <source>
        <dbReference type="Ensembl" id="ENSPLOP00000008239.1"/>
    </source>
</evidence>
<dbReference type="GO" id="GO:0008610">
    <property type="term" value="P:lipid biosynthetic process"/>
    <property type="evidence" value="ECO:0007669"/>
    <property type="project" value="Ensembl"/>
</dbReference>
<keyword evidence="4" id="KW-0507">mRNA processing</keyword>
<dbReference type="GO" id="GO:0000245">
    <property type="term" value="P:spliceosomal complex assembly"/>
    <property type="evidence" value="ECO:0007669"/>
    <property type="project" value="Ensembl"/>
</dbReference>
<dbReference type="PRINTS" id="PR00320">
    <property type="entry name" value="GPROTEINBRPT"/>
</dbReference>
<comment type="subunit">
    <text evidence="4">Homotetramer.</text>
</comment>
<dbReference type="GO" id="GO:0005662">
    <property type="term" value="C:DNA replication factor A complex"/>
    <property type="evidence" value="ECO:0007669"/>
    <property type="project" value="Ensembl"/>
</dbReference>
<evidence type="ECO:0000313" key="7">
    <source>
        <dbReference type="Proteomes" id="UP000694399"/>
    </source>
</evidence>
<feature type="repeat" description="WD" evidence="3">
    <location>
        <begin position="298"/>
        <end position="339"/>
    </location>
</feature>
<keyword evidence="1 3" id="KW-0853">WD repeat</keyword>
<keyword evidence="4" id="KW-0539">Nucleus</keyword>
<evidence type="ECO:0000256" key="4">
    <source>
        <dbReference type="RuleBase" id="RU367101"/>
    </source>
</evidence>
<dbReference type="GO" id="GO:0000244">
    <property type="term" value="P:spliceosomal tri-snRNP complex assembly"/>
    <property type="evidence" value="ECO:0007669"/>
    <property type="project" value="Ensembl"/>
</dbReference>
<dbReference type="CDD" id="cd00200">
    <property type="entry name" value="WD40"/>
    <property type="match status" value="1"/>
</dbReference>
<dbReference type="EC" id="2.3.2.27" evidence="4"/>
<feature type="repeat" description="WD" evidence="3">
    <location>
        <begin position="426"/>
        <end position="467"/>
    </location>
</feature>
<proteinExistence type="inferred from homology"/>
<dbReference type="PROSITE" id="PS50294">
    <property type="entry name" value="WD_REPEATS_REGION"/>
    <property type="match status" value="3"/>
</dbReference>
<dbReference type="SMART" id="SM00320">
    <property type="entry name" value="WD40"/>
    <property type="match status" value="7"/>
</dbReference>